<dbReference type="Pfam" id="PF16976">
    <property type="entry name" value="RcpC"/>
    <property type="match status" value="1"/>
</dbReference>
<gene>
    <name evidence="2" type="ORF">EV695_1297</name>
</gene>
<keyword evidence="3" id="KW-1185">Reference proteome</keyword>
<dbReference type="Proteomes" id="UP000294887">
    <property type="component" value="Unassembled WGS sequence"/>
</dbReference>
<dbReference type="EMBL" id="SMFQ01000003">
    <property type="protein sequence ID" value="TCJ86799.1"/>
    <property type="molecule type" value="Genomic_DNA"/>
</dbReference>
<sequence>MLFIAVVLGGATFYLTQTYLKNKEKELQNSYQPEKAETKRIIVAIGDIKKGDILKGPMVAPVDYPSQFVSEGAISPGDAASYFGQISNVPLKRGQIIYASNLGGDAVDRFSELLKDGGTAVTLEVDAKKSNSHMLIPGDFVDILVLAEKSKIDPLSTKDLSKGLSTDKNKMLVPLLSKIKVLSVDRNPLASEDEKYRIPIDKEGRIPTYSYVTVGVPINDATKLALAQDLGDIVFFLRNSEDMRKVKVKTLDGLFAVYSDKNDSQDSYEYYSAKSRLVLTPTSKSDDNKNYKAKDSVDSPKLMFENTYPRIIEPASTQAN</sequence>
<reference evidence="2 3" key="1">
    <citation type="submission" date="2019-03" db="EMBL/GenBank/DDBJ databases">
        <title>Genomic Encyclopedia of Type Strains, Phase IV (KMG-IV): sequencing the most valuable type-strain genomes for metagenomic binning, comparative biology and taxonomic classification.</title>
        <authorList>
            <person name="Goeker M."/>
        </authorList>
    </citation>
    <scope>NUCLEOTIDE SEQUENCE [LARGE SCALE GENOMIC DNA]</scope>
    <source>
        <strain evidence="2 3">DSM 24830</strain>
    </source>
</reference>
<organism evidence="2 3">
    <name type="scientific">Cocleimonas flava</name>
    <dbReference type="NCBI Taxonomy" id="634765"/>
    <lineage>
        <taxon>Bacteria</taxon>
        <taxon>Pseudomonadati</taxon>
        <taxon>Pseudomonadota</taxon>
        <taxon>Gammaproteobacteria</taxon>
        <taxon>Thiotrichales</taxon>
        <taxon>Thiotrichaceae</taxon>
        <taxon>Cocleimonas</taxon>
    </lineage>
</organism>
<dbReference type="SMART" id="SM00858">
    <property type="entry name" value="SAF"/>
    <property type="match status" value="1"/>
</dbReference>
<dbReference type="CDD" id="cd11614">
    <property type="entry name" value="SAF_CpaB_FlgA_like"/>
    <property type="match status" value="1"/>
</dbReference>
<dbReference type="InterPro" id="IPR013974">
    <property type="entry name" value="SAF"/>
</dbReference>
<feature type="domain" description="SAF" evidence="1">
    <location>
        <begin position="39"/>
        <end position="103"/>
    </location>
</feature>
<proteinExistence type="predicted"/>
<evidence type="ECO:0000313" key="2">
    <source>
        <dbReference type="EMBL" id="TCJ86799.1"/>
    </source>
</evidence>
<evidence type="ECO:0000313" key="3">
    <source>
        <dbReference type="Proteomes" id="UP000294887"/>
    </source>
</evidence>
<comment type="caution">
    <text evidence="2">The sequence shown here is derived from an EMBL/GenBank/DDBJ whole genome shotgun (WGS) entry which is preliminary data.</text>
</comment>
<dbReference type="Pfam" id="PF08666">
    <property type="entry name" value="SAF"/>
    <property type="match status" value="1"/>
</dbReference>
<dbReference type="NCBIfam" id="TIGR03177">
    <property type="entry name" value="pilus_cpaB"/>
    <property type="match status" value="1"/>
</dbReference>
<dbReference type="AlphaFoldDB" id="A0A4R1F324"/>
<accession>A0A4R1F324</accession>
<evidence type="ECO:0000259" key="1">
    <source>
        <dbReference type="SMART" id="SM00858"/>
    </source>
</evidence>
<dbReference type="InterPro" id="IPR017592">
    <property type="entry name" value="Pilus_assmbl_Flp-typ_CpaB"/>
</dbReference>
<protein>
    <submittedName>
        <fullName evidence="2">Flp pilus assembly protein CpaB</fullName>
    </submittedName>
</protein>
<dbReference type="InterPro" id="IPR031571">
    <property type="entry name" value="RcpC_dom"/>
</dbReference>
<name>A0A4R1F324_9GAMM</name>